<proteinExistence type="predicted"/>
<dbReference type="SUPFAM" id="SSF53474">
    <property type="entry name" value="alpha/beta-Hydrolases"/>
    <property type="match status" value="1"/>
</dbReference>
<feature type="domain" description="AB hydrolase-1" evidence="1">
    <location>
        <begin position="26"/>
        <end position="262"/>
    </location>
</feature>
<dbReference type="Pfam" id="PF00561">
    <property type="entry name" value="Abhydrolase_1"/>
    <property type="match status" value="1"/>
</dbReference>
<dbReference type="GO" id="GO:0016491">
    <property type="term" value="F:oxidoreductase activity"/>
    <property type="evidence" value="ECO:0007669"/>
    <property type="project" value="UniProtKB-KW"/>
</dbReference>
<dbReference type="Proteomes" id="UP000076038">
    <property type="component" value="Chromosome"/>
</dbReference>
<evidence type="ECO:0000259" key="1">
    <source>
        <dbReference type="Pfam" id="PF00561"/>
    </source>
</evidence>
<dbReference type="InterPro" id="IPR029058">
    <property type="entry name" value="AB_hydrolase_fold"/>
</dbReference>
<dbReference type="EC" id="1.-.-.-" evidence="2"/>
<keyword evidence="2" id="KW-0560">Oxidoreductase</keyword>
<dbReference type="RefSeq" id="WP_048319184.1">
    <property type="nucleotide sequence ID" value="NZ_CP015220.1"/>
</dbReference>
<accession>A0A143QI66</accession>
<dbReference type="PATRIC" id="fig|1653479.3.peg.1316"/>
<organism evidence="2 3">
    <name type="scientific">Rhodococcoides fascians</name>
    <name type="common">Rhodococcus fascians</name>
    <dbReference type="NCBI Taxonomy" id="1828"/>
    <lineage>
        <taxon>Bacteria</taxon>
        <taxon>Bacillati</taxon>
        <taxon>Actinomycetota</taxon>
        <taxon>Actinomycetes</taxon>
        <taxon>Mycobacteriales</taxon>
        <taxon>Nocardiaceae</taxon>
        <taxon>Rhodococcoides</taxon>
    </lineage>
</organism>
<name>A0A143QI66_RHOFA</name>
<dbReference type="PANTHER" id="PTHR43329">
    <property type="entry name" value="EPOXIDE HYDROLASE"/>
    <property type="match status" value="1"/>
</dbReference>
<dbReference type="KEGG" id="rhs:A3Q41_01303"/>
<protein>
    <submittedName>
        <fullName evidence="2">Putative oxidoreductase EphD</fullName>
        <ecNumber evidence="2">1.-.-.-</ecNumber>
    </submittedName>
</protein>
<dbReference type="EMBL" id="CP015220">
    <property type="protein sequence ID" value="AMY22611.1"/>
    <property type="molecule type" value="Genomic_DNA"/>
</dbReference>
<keyword evidence="3" id="KW-1185">Reference proteome</keyword>
<gene>
    <name evidence="2" type="primary">ephD_4</name>
    <name evidence="2" type="ORF">A3Q41_01303</name>
</gene>
<dbReference type="InterPro" id="IPR000073">
    <property type="entry name" value="AB_hydrolase_1"/>
</dbReference>
<sequence length="277" mass="30577">MTHWTVRIAGAELPVFEYGDPAAESTVLLVHGYPDNRHVFDPLITALGDAVRVIAYDTRGSGASVLEPAADVAIEQLARDAFAVVESIPGLTGKVHVFAHDWGSVQMWEAMASPRASTAFASYTSVSGPSLDHLRQVARARLVRPHRWPSLVGQLARSWYVFGFHVPVLRSRIPALLARLQAEGEPTPTAADQQRGIALYRANVLRRVFRGPDPRCVVPTTVVVPTHDPMLSTNLTDGLDRWIPDLRVVHVEAGHWWPYTHPADAARVLMERVREGE</sequence>
<dbReference type="AlphaFoldDB" id="A0A143QI66"/>
<evidence type="ECO:0000313" key="2">
    <source>
        <dbReference type="EMBL" id="AMY22611.1"/>
    </source>
</evidence>
<reference evidence="2 3" key="1">
    <citation type="journal article" date="2016" name="Genome Announc.">
        <title>Complete Genome and Plasmid Sequences for Rhodococcus fascians D188 and Draft Sequences for Rhodococcus Isolates PBTS 1 and PBTS 2.</title>
        <authorList>
            <person name="Stamler R.A."/>
            <person name="Vereecke D."/>
            <person name="Zhang Y."/>
            <person name="Schilkey F."/>
            <person name="Devitt N."/>
            <person name="Randall J.J."/>
        </authorList>
    </citation>
    <scope>NUCLEOTIDE SEQUENCE [LARGE SCALE GENOMIC DNA]</scope>
    <source>
        <strain evidence="2 3">PBTS2</strain>
    </source>
</reference>
<dbReference type="Gene3D" id="3.40.50.1820">
    <property type="entry name" value="alpha/beta hydrolase"/>
    <property type="match status" value="1"/>
</dbReference>
<evidence type="ECO:0000313" key="3">
    <source>
        <dbReference type="Proteomes" id="UP000076038"/>
    </source>
</evidence>
<dbReference type="OrthoDB" id="4220752at2"/>
<reference evidence="3" key="2">
    <citation type="submission" date="2016-04" db="EMBL/GenBank/DDBJ databases">
        <title>Complete Genome and Plasmid Sequences for Rhodococcus fascians D188 and Draft Sequences for Rhodococcus spp. Isolates PBTS 1 and PBTS 2.</title>
        <authorList>
            <person name="Stamer R."/>
            <person name="Vereecke D."/>
            <person name="Zhang Y."/>
            <person name="Schilkey F."/>
            <person name="Devitt N."/>
            <person name="Randall J."/>
        </authorList>
    </citation>
    <scope>NUCLEOTIDE SEQUENCE [LARGE SCALE GENOMIC DNA]</scope>
    <source>
        <strain evidence="3">PBTS2</strain>
    </source>
</reference>